<gene>
    <name evidence="7" type="ORF">TIFTF001_023323</name>
</gene>
<dbReference type="PROSITE" id="PS51005">
    <property type="entry name" value="NAC"/>
    <property type="match status" value="1"/>
</dbReference>
<protein>
    <recommendedName>
        <fullName evidence="6">NAC domain-containing protein</fullName>
    </recommendedName>
</protein>
<reference evidence="7" key="1">
    <citation type="submission" date="2023-07" db="EMBL/GenBank/DDBJ databases">
        <title>draft genome sequence of fig (Ficus carica).</title>
        <authorList>
            <person name="Takahashi T."/>
            <person name="Nishimura K."/>
        </authorList>
    </citation>
    <scope>NUCLEOTIDE SEQUENCE</scope>
</reference>
<keyword evidence="2" id="KW-0238">DNA-binding</keyword>
<dbReference type="GO" id="GO:0003677">
    <property type="term" value="F:DNA binding"/>
    <property type="evidence" value="ECO:0007669"/>
    <property type="project" value="UniProtKB-KW"/>
</dbReference>
<evidence type="ECO:0000256" key="1">
    <source>
        <dbReference type="ARBA" id="ARBA00023015"/>
    </source>
</evidence>
<dbReference type="Proteomes" id="UP001187192">
    <property type="component" value="Unassembled WGS sequence"/>
</dbReference>
<dbReference type="GO" id="GO:0006355">
    <property type="term" value="P:regulation of DNA-templated transcription"/>
    <property type="evidence" value="ECO:0007669"/>
    <property type="project" value="InterPro"/>
</dbReference>
<evidence type="ECO:0000313" key="8">
    <source>
        <dbReference type="Proteomes" id="UP001187192"/>
    </source>
</evidence>
<evidence type="ECO:0000259" key="6">
    <source>
        <dbReference type="PROSITE" id="PS51005"/>
    </source>
</evidence>
<dbReference type="Gene3D" id="2.170.150.80">
    <property type="entry name" value="NAC domain"/>
    <property type="match status" value="1"/>
</dbReference>
<dbReference type="InterPro" id="IPR003441">
    <property type="entry name" value="NAC-dom"/>
</dbReference>
<evidence type="ECO:0000256" key="3">
    <source>
        <dbReference type="ARBA" id="ARBA00023163"/>
    </source>
</evidence>
<organism evidence="7 8">
    <name type="scientific">Ficus carica</name>
    <name type="common">Common fig</name>
    <dbReference type="NCBI Taxonomy" id="3494"/>
    <lineage>
        <taxon>Eukaryota</taxon>
        <taxon>Viridiplantae</taxon>
        <taxon>Streptophyta</taxon>
        <taxon>Embryophyta</taxon>
        <taxon>Tracheophyta</taxon>
        <taxon>Spermatophyta</taxon>
        <taxon>Magnoliopsida</taxon>
        <taxon>eudicotyledons</taxon>
        <taxon>Gunneridae</taxon>
        <taxon>Pentapetalae</taxon>
        <taxon>rosids</taxon>
        <taxon>fabids</taxon>
        <taxon>Rosales</taxon>
        <taxon>Moraceae</taxon>
        <taxon>Ficeae</taxon>
        <taxon>Ficus</taxon>
    </lineage>
</organism>
<dbReference type="SUPFAM" id="SSF101941">
    <property type="entry name" value="NAC domain"/>
    <property type="match status" value="1"/>
</dbReference>
<feature type="compositionally biased region" description="Low complexity" evidence="5">
    <location>
        <begin position="186"/>
        <end position="201"/>
    </location>
</feature>
<dbReference type="InterPro" id="IPR036093">
    <property type="entry name" value="NAC_dom_sf"/>
</dbReference>
<proteinExistence type="predicted"/>
<keyword evidence="4" id="KW-0539">Nucleus</keyword>
<dbReference type="PANTHER" id="PTHR31744">
    <property type="entry name" value="PROTEIN CUP-SHAPED COTYLEDON 2-RELATED"/>
    <property type="match status" value="1"/>
</dbReference>
<dbReference type="AlphaFoldDB" id="A0AA88ALL0"/>
<keyword evidence="1" id="KW-0805">Transcription regulation</keyword>
<dbReference type="Pfam" id="PF02365">
    <property type="entry name" value="NAM"/>
    <property type="match status" value="1"/>
</dbReference>
<sequence>MEIKTAKPRPLPIGFRFSPTEVELLCYYLKNKAMNKTFKDPTNRFKELELYNYSPEQLREKYGVQKEREMYVFVKKVLKYKTGPRLQRRTPCNGFWRATNHQKDIEFAGCLVGHRTNLVYCTGEGRGVQTDWLMYEYKLPDQKASDEWLLCKVYRKGREEIKINQAHLVVKPPAILCEPEDSSPISASRATAEQSTATTSSDQDDQRLDSDGVGPSCSLSIPKGWLSLGI</sequence>
<dbReference type="EMBL" id="BTGU01000050">
    <property type="protein sequence ID" value="GMN54195.1"/>
    <property type="molecule type" value="Genomic_DNA"/>
</dbReference>
<evidence type="ECO:0000313" key="7">
    <source>
        <dbReference type="EMBL" id="GMN54195.1"/>
    </source>
</evidence>
<evidence type="ECO:0000256" key="4">
    <source>
        <dbReference type="ARBA" id="ARBA00023242"/>
    </source>
</evidence>
<evidence type="ECO:0000256" key="2">
    <source>
        <dbReference type="ARBA" id="ARBA00023125"/>
    </source>
</evidence>
<keyword evidence="3" id="KW-0804">Transcription</keyword>
<evidence type="ECO:0000256" key="5">
    <source>
        <dbReference type="SAM" id="MobiDB-lite"/>
    </source>
</evidence>
<keyword evidence="8" id="KW-1185">Reference proteome</keyword>
<name>A0AA88ALL0_FICCA</name>
<accession>A0AA88ALL0</accession>
<comment type="caution">
    <text evidence="7">The sequence shown here is derived from an EMBL/GenBank/DDBJ whole genome shotgun (WGS) entry which is preliminary data.</text>
</comment>
<feature type="region of interest" description="Disordered" evidence="5">
    <location>
        <begin position="181"/>
        <end position="215"/>
    </location>
</feature>
<feature type="domain" description="NAC" evidence="6">
    <location>
        <begin position="11"/>
        <end position="156"/>
    </location>
</feature>